<keyword evidence="2" id="KW-1185">Reference proteome</keyword>
<gene>
    <name evidence="1" type="ORF">DN068_20675</name>
</gene>
<protein>
    <submittedName>
        <fullName evidence="1">Uncharacterized protein</fullName>
    </submittedName>
</protein>
<dbReference type="AlphaFoldDB" id="A0A2W2AT26"/>
<proteinExistence type="predicted"/>
<sequence>MKQLLGVVLGITICAVACKKKDSGGDTLPENSWRFNDTLYHITKTAYSKTSDTANYFNVESSSPGFRYGKLTFSFRSYPTAGSYKIASSMPTDDQSVLINIQIGSAYYTATSDGAQLGVNISGGYVQLVGNGIVVQNNNNASDQTYIAVNAFF</sequence>
<evidence type="ECO:0000313" key="1">
    <source>
        <dbReference type="EMBL" id="PZF71114.1"/>
    </source>
</evidence>
<dbReference type="EMBL" id="QKTW01000027">
    <property type="protein sequence ID" value="PZF71114.1"/>
    <property type="molecule type" value="Genomic_DNA"/>
</dbReference>
<dbReference type="Proteomes" id="UP000248745">
    <property type="component" value="Unassembled WGS sequence"/>
</dbReference>
<organism evidence="1 2">
    <name type="scientific">Taibaiella soli</name>
    <dbReference type="NCBI Taxonomy" id="1649169"/>
    <lineage>
        <taxon>Bacteria</taxon>
        <taxon>Pseudomonadati</taxon>
        <taxon>Bacteroidota</taxon>
        <taxon>Chitinophagia</taxon>
        <taxon>Chitinophagales</taxon>
        <taxon>Chitinophagaceae</taxon>
        <taxon>Taibaiella</taxon>
    </lineage>
</organism>
<evidence type="ECO:0000313" key="2">
    <source>
        <dbReference type="Proteomes" id="UP000248745"/>
    </source>
</evidence>
<accession>A0A2W2AT26</accession>
<dbReference type="RefSeq" id="WP_111000850.1">
    <property type="nucleotide sequence ID" value="NZ_QKTW01000027.1"/>
</dbReference>
<reference evidence="1 2" key="1">
    <citation type="submission" date="2018-06" db="EMBL/GenBank/DDBJ databases">
        <title>Mucibacter soli gen. nov., sp. nov., a new member of the family Chitinophagaceae producing mucin.</title>
        <authorList>
            <person name="Kim M.-K."/>
            <person name="Park S."/>
            <person name="Kim T.-S."/>
            <person name="Joung Y."/>
            <person name="Han J.-H."/>
            <person name="Kim S.B."/>
        </authorList>
    </citation>
    <scope>NUCLEOTIDE SEQUENCE [LARGE SCALE GENOMIC DNA]</scope>
    <source>
        <strain evidence="1 2">R1-15</strain>
    </source>
</reference>
<name>A0A2W2AT26_9BACT</name>
<comment type="caution">
    <text evidence="1">The sequence shown here is derived from an EMBL/GenBank/DDBJ whole genome shotgun (WGS) entry which is preliminary data.</text>
</comment>